<dbReference type="PANTHER" id="PTHR34108:SF1">
    <property type="entry name" value="SEPTUM SITE-DETERMINING PROTEIN MINC"/>
    <property type="match status" value="1"/>
</dbReference>
<evidence type="ECO:0000313" key="9">
    <source>
        <dbReference type="Proteomes" id="UP000617951"/>
    </source>
</evidence>
<dbReference type="Pfam" id="PF03775">
    <property type="entry name" value="MinC_C"/>
    <property type="match status" value="1"/>
</dbReference>
<comment type="function">
    <text evidence="5">Cell division inhibitor that blocks the formation of polar Z ring septums. Rapidly oscillates between the poles of the cell to destabilize FtsZ filaments that have formed before they mature into polar Z rings. Prevents FtsZ polymerization.</text>
</comment>
<dbReference type="Gene3D" id="3.30.160.540">
    <property type="match status" value="1"/>
</dbReference>
<evidence type="ECO:0000256" key="5">
    <source>
        <dbReference type="HAMAP-Rule" id="MF_00267"/>
    </source>
</evidence>
<organism evidence="8 9">
    <name type="scientific">Guopingia tenuis</name>
    <dbReference type="NCBI Taxonomy" id="2763656"/>
    <lineage>
        <taxon>Bacteria</taxon>
        <taxon>Bacillati</taxon>
        <taxon>Bacillota</taxon>
        <taxon>Clostridia</taxon>
        <taxon>Christensenellales</taxon>
        <taxon>Christensenellaceae</taxon>
        <taxon>Guopingia</taxon>
    </lineage>
</organism>
<evidence type="ECO:0000256" key="4">
    <source>
        <dbReference type="ARBA" id="ARBA00046874"/>
    </source>
</evidence>
<dbReference type="Proteomes" id="UP000617951">
    <property type="component" value="Unassembled WGS sequence"/>
</dbReference>
<dbReference type="NCBIfam" id="TIGR01222">
    <property type="entry name" value="minC"/>
    <property type="match status" value="1"/>
</dbReference>
<evidence type="ECO:0000256" key="3">
    <source>
        <dbReference type="ARBA" id="ARBA00023306"/>
    </source>
</evidence>
<feature type="domain" description="Septum formation inhibitor MinC C-terminal" evidence="7">
    <location>
        <begin position="115"/>
        <end position="212"/>
    </location>
</feature>
<protein>
    <recommendedName>
        <fullName evidence="5">Probable septum site-determining protein MinC</fullName>
    </recommendedName>
</protein>
<evidence type="ECO:0000256" key="6">
    <source>
        <dbReference type="SAM" id="MobiDB-lite"/>
    </source>
</evidence>
<dbReference type="GO" id="GO:1901891">
    <property type="term" value="P:regulation of cell septum assembly"/>
    <property type="evidence" value="ECO:0007669"/>
    <property type="project" value="InterPro"/>
</dbReference>
<dbReference type="RefSeq" id="WP_249279651.1">
    <property type="nucleotide sequence ID" value="NZ_JACRSS010000001.1"/>
</dbReference>
<keyword evidence="3 5" id="KW-0131">Cell cycle</keyword>
<reference evidence="8" key="1">
    <citation type="submission" date="2020-08" db="EMBL/GenBank/DDBJ databases">
        <title>Genome public.</title>
        <authorList>
            <person name="Liu C."/>
            <person name="Sun Q."/>
        </authorList>
    </citation>
    <scope>NUCLEOTIDE SEQUENCE</scope>
    <source>
        <strain evidence="8">NSJ-63</strain>
    </source>
</reference>
<gene>
    <name evidence="5 8" type="primary">minC</name>
    <name evidence="8" type="ORF">H8693_02490</name>
</gene>
<comment type="caution">
    <text evidence="8">The sequence shown here is derived from an EMBL/GenBank/DDBJ whole genome shotgun (WGS) entry which is preliminary data.</text>
</comment>
<dbReference type="Gene3D" id="2.160.20.70">
    <property type="match status" value="1"/>
</dbReference>
<keyword evidence="2 5" id="KW-0717">Septation</keyword>
<dbReference type="GO" id="GO:0000902">
    <property type="term" value="P:cell morphogenesis"/>
    <property type="evidence" value="ECO:0007669"/>
    <property type="project" value="InterPro"/>
</dbReference>
<evidence type="ECO:0000313" key="8">
    <source>
        <dbReference type="EMBL" id="MBC8537801.1"/>
    </source>
</evidence>
<comment type="similarity">
    <text evidence="5">Belongs to the MinC family.</text>
</comment>
<dbReference type="PANTHER" id="PTHR34108">
    <property type="entry name" value="SEPTUM SITE-DETERMINING PROTEIN MINC"/>
    <property type="match status" value="1"/>
</dbReference>
<dbReference type="InterPro" id="IPR036145">
    <property type="entry name" value="MinC_C_sf"/>
</dbReference>
<dbReference type="InterPro" id="IPR016098">
    <property type="entry name" value="CAP/MinC_C"/>
</dbReference>
<name>A0A926HWL3_9FIRM</name>
<dbReference type="HAMAP" id="MF_00267">
    <property type="entry name" value="MinC"/>
    <property type="match status" value="1"/>
</dbReference>
<keyword evidence="9" id="KW-1185">Reference proteome</keyword>
<accession>A0A926HWL3</accession>
<sequence length="216" mass="24134">MITVKSTQEGLEFWIESSMAYPDIKEELFRKLGENKAFYRGMKLPAIFFGKHFTDLQKKEISGYFYRELQIQNTVFAEDEEKSEPERPMPPQPQDSPKDEVERMEIIGQEGESLFVRSTVRGGQRMESKGDIVVLGDVNPGAELIAGGNIAVFGKLRGLAHAGASGRRDVCIAANYLLPQQVRICGKIAIIPKDREIEGPEVVYLQDGKVVVDQVG</sequence>
<dbReference type="SUPFAM" id="SSF63848">
    <property type="entry name" value="Cell-division inhibitor MinC, C-terminal domain"/>
    <property type="match status" value="1"/>
</dbReference>
<evidence type="ECO:0000256" key="2">
    <source>
        <dbReference type="ARBA" id="ARBA00023210"/>
    </source>
</evidence>
<dbReference type="EMBL" id="JACRSS010000001">
    <property type="protein sequence ID" value="MBC8537801.1"/>
    <property type="molecule type" value="Genomic_DNA"/>
</dbReference>
<comment type="subunit">
    <text evidence="4 5">Interacts with MinD and FtsZ.</text>
</comment>
<dbReference type="AlphaFoldDB" id="A0A926HWL3"/>
<evidence type="ECO:0000259" key="7">
    <source>
        <dbReference type="Pfam" id="PF03775"/>
    </source>
</evidence>
<dbReference type="InterPro" id="IPR013033">
    <property type="entry name" value="MinC"/>
</dbReference>
<feature type="region of interest" description="Disordered" evidence="6">
    <location>
        <begin position="78"/>
        <end position="100"/>
    </location>
</feature>
<proteinExistence type="inferred from homology"/>
<dbReference type="GO" id="GO:0000917">
    <property type="term" value="P:division septum assembly"/>
    <property type="evidence" value="ECO:0007669"/>
    <property type="project" value="UniProtKB-KW"/>
</dbReference>
<evidence type="ECO:0000256" key="1">
    <source>
        <dbReference type="ARBA" id="ARBA00022618"/>
    </source>
</evidence>
<dbReference type="InterPro" id="IPR005526">
    <property type="entry name" value="Septum_form_inhib_MinC_C"/>
</dbReference>
<keyword evidence="1 5" id="KW-0132">Cell division</keyword>